<reference evidence="2" key="1">
    <citation type="journal article" date="2019" name="Int. J. Syst. Evol. Microbiol.">
        <title>The Global Catalogue of Microorganisms (GCM) 10K type strain sequencing project: providing services to taxonomists for standard genome sequencing and annotation.</title>
        <authorList>
            <consortium name="The Broad Institute Genomics Platform"/>
            <consortium name="The Broad Institute Genome Sequencing Center for Infectious Disease"/>
            <person name="Wu L."/>
            <person name="Ma J."/>
        </authorList>
    </citation>
    <scope>NUCLEOTIDE SEQUENCE [LARGE SCALE GENOMIC DNA]</scope>
    <source>
        <strain evidence="2">CCUG 58938</strain>
    </source>
</reference>
<proteinExistence type="predicted"/>
<keyword evidence="2" id="KW-1185">Reference proteome</keyword>
<protein>
    <submittedName>
        <fullName evidence="1">Uncharacterized protein</fullName>
    </submittedName>
</protein>
<organism evidence="1 2">
    <name type="scientific">Ohtaekwangia kribbensis</name>
    <dbReference type="NCBI Taxonomy" id="688913"/>
    <lineage>
        <taxon>Bacteria</taxon>
        <taxon>Pseudomonadati</taxon>
        <taxon>Bacteroidota</taxon>
        <taxon>Cytophagia</taxon>
        <taxon>Cytophagales</taxon>
        <taxon>Fulvivirgaceae</taxon>
        <taxon>Ohtaekwangia</taxon>
    </lineage>
</organism>
<dbReference type="Proteomes" id="UP001597112">
    <property type="component" value="Unassembled WGS sequence"/>
</dbReference>
<name>A0ABW3K8T8_9BACT</name>
<dbReference type="RefSeq" id="WP_377582319.1">
    <property type="nucleotide sequence ID" value="NZ_JBHTKA010000008.1"/>
</dbReference>
<evidence type="ECO:0000313" key="1">
    <source>
        <dbReference type="EMBL" id="MFD1001850.1"/>
    </source>
</evidence>
<comment type="caution">
    <text evidence="1">The sequence shown here is derived from an EMBL/GenBank/DDBJ whole genome shotgun (WGS) entry which is preliminary data.</text>
</comment>
<evidence type="ECO:0000313" key="2">
    <source>
        <dbReference type="Proteomes" id="UP001597112"/>
    </source>
</evidence>
<dbReference type="EMBL" id="JBHTKA010000008">
    <property type="protein sequence ID" value="MFD1001850.1"/>
    <property type="molecule type" value="Genomic_DNA"/>
</dbReference>
<sequence>MKTVKTTLVVAMVLLTAVSYSQTDKIHKRDSVDIALEREVISKSLIQIRDTINQTIRTLDEKRMIVSPKSKHPIDKATRELLQHRDRIEKSIEEFVQSGKNWNTNSMMRIKNSIQDTRREYKRIYLEIKPYLSATKS</sequence>
<accession>A0ABW3K8T8</accession>
<gene>
    <name evidence="1" type="ORF">ACFQ21_21170</name>
</gene>